<protein>
    <submittedName>
        <fullName evidence="2">Uncharacterized protein</fullName>
    </submittedName>
</protein>
<reference evidence="2" key="1">
    <citation type="submission" date="2014-12" db="EMBL/GenBank/DDBJ databases">
        <title>Insight into the proteome of Arion vulgaris.</title>
        <authorList>
            <person name="Aradska J."/>
            <person name="Bulat T."/>
            <person name="Smidak R."/>
            <person name="Sarate P."/>
            <person name="Gangsoo J."/>
            <person name="Sialana F."/>
            <person name="Bilban M."/>
            <person name="Lubec G."/>
        </authorList>
    </citation>
    <scope>NUCLEOTIDE SEQUENCE</scope>
    <source>
        <tissue evidence="2">Skin</tissue>
    </source>
</reference>
<dbReference type="EMBL" id="HACG01012832">
    <property type="protein sequence ID" value="CEK59697.1"/>
    <property type="molecule type" value="Transcribed_RNA"/>
</dbReference>
<feature type="region of interest" description="Disordered" evidence="1">
    <location>
        <begin position="1"/>
        <end position="91"/>
    </location>
</feature>
<proteinExistence type="predicted"/>
<accession>A0A0B6YUA3</accession>
<evidence type="ECO:0000313" key="2">
    <source>
        <dbReference type="EMBL" id="CEK59697.1"/>
    </source>
</evidence>
<evidence type="ECO:0000256" key="1">
    <source>
        <dbReference type="SAM" id="MobiDB-lite"/>
    </source>
</evidence>
<sequence length="91" mass="9834">LEKKKEKRTGIHKKMTISESSLSSKTLSGTPKEAQALSDASILSHRSNSDKDIHTLSTPQTKESSSSPSAQSVTFHTSKQKSHDSVTTGHN</sequence>
<feature type="compositionally biased region" description="Low complexity" evidence="1">
    <location>
        <begin position="18"/>
        <end position="28"/>
    </location>
</feature>
<organism evidence="2">
    <name type="scientific">Arion vulgaris</name>
    <dbReference type="NCBI Taxonomy" id="1028688"/>
    <lineage>
        <taxon>Eukaryota</taxon>
        <taxon>Metazoa</taxon>
        <taxon>Spiralia</taxon>
        <taxon>Lophotrochozoa</taxon>
        <taxon>Mollusca</taxon>
        <taxon>Gastropoda</taxon>
        <taxon>Heterobranchia</taxon>
        <taxon>Euthyneura</taxon>
        <taxon>Panpulmonata</taxon>
        <taxon>Eupulmonata</taxon>
        <taxon>Stylommatophora</taxon>
        <taxon>Helicina</taxon>
        <taxon>Arionoidea</taxon>
        <taxon>Arionidae</taxon>
        <taxon>Arion</taxon>
    </lineage>
</organism>
<dbReference type="AlphaFoldDB" id="A0A0B6YUA3"/>
<name>A0A0B6YUA3_9EUPU</name>
<feature type="non-terminal residue" evidence="2">
    <location>
        <position position="91"/>
    </location>
</feature>
<feature type="non-terminal residue" evidence="2">
    <location>
        <position position="1"/>
    </location>
</feature>
<feature type="compositionally biased region" description="Polar residues" evidence="1">
    <location>
        <begin position="55"/>
        <end position="77"/>
    </location>
</feature>
<gene>
    <name evidence="2" type="primary">ORF37156</name>
</gene>
<feature type="compositionally biased region" description="Basic residues" evidence="1">
    <location>
        <begin position="1"/>
        <end position="15"/>
    </location>
</feature>